<dbReference type="Pfam" id="PF10035">
    <property type="entry name" value="DUF2179"/>
    <property type="match status" value="1"/>
</dbReference>
<evidence type="ECO:0000256" key="2">
    <source>
        <dbReference type="ARBA" id="ARBA00022475"/>
    </source>
</evidence>
<evidence type="ECO:0000256" key="6">
    <source>
        <dbReference type="SAM" id="Phobius"/>
    </source>
</evidence>
<evidence type="ECO:0000313" key="8">
    <source>
        <dbReference type="EMBL" id="SFG47061.1"/>
    </source>
</evidence>
<dbReference type="InterPro" id="IPR051461">
    <property type="entry name" value="UPF0750_membrane"/>
</dbReference>
<comment type="subcellular location">
    <subcellularLocation>
        <location evidence="1">Cell membrane</location>
        <topology evidence="1">Multi-pass membrane protein</topology>
    </subcellularLocation>
</comment>
<accession>A0A1I2SAT0</accession>
<name>A0A1I2SAT0_9BACL</name>
<dbReference type="STRING" id="269670.SAMN02982927_01802"/>
<protein>
    <submittedName>
        <fullName evidence="8">Uncharacterized membrane-anchored protein YitT, contains DUF161 and DUF2179 domains</fullName>
    </submittedName>
</protein>
<feature type="transmembrane region" description="Helical" evidence="6">
    <location>
        <begin position="115"/>
        <end position="136"/>
    </location>
</feature>
<feature type="transmembrane region" description="Helical" evidence="6">
    <location>
        <begin position="72"/>
        <end position="94"/>
    </location>
</feature>
<dbReference type="Pfam" id="PF02588">
    <property type="entry name" value="YitT_membrane"/>
    <property type="match status" value="1"/>
</dbReference>
<proteinExistence type="predicted"/>
<feature type="transmembrane region" description="Helical" evidence="6">
    <location>
        <begin position="45"/>
        <end position="66"/>
    </location>
</feature>
<gene>
    <name evidence="8" type="ORF">SAMN02982927_01802</name>
</gene>
<evidence type="ECO:0000256" key="1">
    <source>
        <dbReference type="ARBA" id="ARBA00004651"/>
    </source>
</evidence>
<keyword evidence="3 6" id="KW-0812">Transmembrane</keyword>
<keyword evidence="4 6" id="KW-1133">Transmembrane helix</keyword>
<dbReference type="PANTHER" id="PTHR33545">
    <property type="entry name" value="UPF0750 MEMBRANE PROTEIN YITT-RELATED"/>
    <property type="match status" value="1"/>
</dbReference>
<keyword evidence="9" id="KW-1185">Reference proteome</keyword>
<sequence length="246" mass="26953">MSQLIATTVHQFYPALSISNMVGVLYLVFNIPVLVLAWHALGRKFVSYTILSVISCSVALHFIPNIDFSSNVLLNAIFGGIFCASGVALTLRSGASTGGLDVISLVMIRKTNFSFGRISLSFNVMITVIAGIAFGVEKSLYTLISLYTNAKVVDTIYTSKFKIQLTMVIDGDRLDTVRSLVLKHTKHGLTYTEARGGYTDNKKQIIYTVITRDELPQLAALIHQADSSSFITIQNVGEVKGKFLMQ</sequence>
<feature type="transmembrane region" description="Helical" evidence="6">
    <location>
        <begin position="12"/>
        <end position="38"/>
    </location>
</feature>
<dbReference type="GO" id="GO:0005886">
    <property type="term" value="C:plasma membrane"/>
    <property type="evidence" value="ECO:0007669"/>
    <property type="project" value="UniProtKB-SubCell"/>
</dbReference>
<dbReference type="PIRSF" id="PIRSF006483">
    <property type="entry name" value="Membrane_protein_YitT"/>
    <property type="match status" value="1"/>
</dbReference>
<dbReference type="AlphaFoldDB" id="A0A1I2SAT0"/>
<dbReference type="PANTHER" id="PTHR33545:SF5">
    <property type="entry name" value="UPF0750 MEMBRANE PROTEIN YITT"/>
    <property type="match status" value="1"/>
</dbReference>
<dbReference type="InterPro" id="IPR015867">
    <property type="entry name" value="N-reg_PII/ATP_PRibTrfase_C"/>
</dbReference>
<dbReference type="OrthoDB" id="2417289at2"/>
<evidence type="ECO:0000313" key="9">
    <source>
        <dbReference type="Proteomes" id="UP000198752"/>
    </source>
</evidence>
<evidence type="ECO:0000256" key="3">
    <source>
        <dbReference type="ARBA" id="ARBA00022692"/>
    </source>
</evidence>
<evidence type="ECO:0000256" key="4">
    <source>
        <dbReference type="ARBA" id="ARBA00022989"/>
    </source>
</evidence>
<evidence type="ECO:0000256" key="5">
    <source>
        <dbReference type="ARBA" id="ARBA00023136"/>
    </source>
</evidence>
<feature type="domain" description="DUF2179" evidence="7">
    <location>
        <begin position="187"/>
        <end position="241"/>
    </location>
</feature>
<dbReference type="InterPro" id="IPR003740">
    <property type="entry name" value="YitT"/>
</dbReference>
<keyword evidence="5 6" id="KW-0472">Membrane</keyword>
<dbReference type="Gene3D" id="3.30.70.120">
    <property type="match status" value="1"/>
</dbReference>
<dbReference type="Proteomes" id="UP000198752">
    <property type="component" value="Unassembled WGS sequence"/>
</dbReference>
<organism evidence="8 9">
    <name type="scientific">Sporolactobacillus nakayamae</name>
    <dbReference type="NCBI Taxonomy" id="269670"/>
    <lineage>
        <taxon>Bacteria</taxon>
        <taxon>Bacillati</taxon>
        <taxon>Bacillota</taxon>
        <taxon>Bacilli</taxon>
        <taxon>Bacillales</taxon>
        <taxon>Sporolactobacillaceae</taxon>
        <taxon>Sporolactobacillus</taxon>
    </lineage>
</organism>
<reference evidence="9" key="1">
    <citation type="submission" date="2016-10" db="EMBL/GenBank/DDBJ databases">
        <authorList>
            <person name="Varghese N."/>
            <person name="Submissions S."/>
        </authorList>
    </citation>
    <scope>NUCLEOTIDE SEQUENCE [LARGE SCALE GENOMIC DNA]</scope>
    <source>
        <strain evidence="9">ATCC 700379</strain>
    </source>
</reference>
<evidence type="ECO:0000259" key="7">
    <source>
        <dbReference type="Pfam" id="PF10035"/>
    </source>
</evidence>
<dbReference type="CDD" id="cd16380">
    <property type="entry name" value="YitT_C"/>
    <property type="match status" value="1"/>
</dbReference>
<dbReference type="EMBL" id="FOOY01000011">
    <property type="protein sequence ID" value="SFG47061.1"/>
    <property type="molecule type" value="Genomic_DNA"/>
</dbReference>
<dbReference type="InterPro" id="IPR019264">
    <property type="entry name" value="DUF2179"/>
</dbReference>
<keyword evidence="2" id="KW-1003">Cell membrane</keyword>